<evidence type="ECO:0000313" key="2">
    <source>
        <dbReference type="EMBL" id="CAF1052138.1"/>
    </source>
</evidence>
<dbReference type="EMBL" id="CAJNOV010001202">
    <property type="protein sequence ID" value="CAF1052138.1"/>
    <property type="molecule type" value="Genomic_DNA"/>
</dbReference>
<sequence>MNRKFRCGRLIRTGDGILKEVELKHGGGSRVCPWNDKDMDFQTAHRIIIQKFELNDCKYKTQLYDFNQRVLDINAYENFAQYVERFGLNTNSTVLYLCTNESLAHKNEPPTKTKDTIVTFGQQLINYKKKLRRSHEFIQLMQKHEILLYTNNVKNACDKCQSIQELLTSNKNKFNRIHIFSTIMNLFLDILRNLKILRDIWLQCVENNRKTFHRSSIPSSHNHDKMNTKNSIERTQAFPPPLQQTKGNSDLFKNISTCLNDLVNAQQTNRNKYSRCSSPPRLFNETRQTMPSKKQK</sequence>
<evidence type="ECO:0000313" key="3">
    <source>
        <dbReference type="Proteomes" id="UP000663855"/>
    </source>
</evidence>
<reference evidence="2" key="1">
    <citation type="submission" date="2021-02" db="EMBL/GenBank/DDBJ databases">
        <authorList>
            <person name="Nowell W R."/>
        </authorList>
    </citation>
    <scope>NUCLEOTIDE SEQUENCE</scope>
</reference>
<name>A0A814KG31_9BILA</name>
<proteinExistence type="predicted"/>
<feature type="region of interest" description="Disordered" evidence="1">
    <location>
        <begin position="270"/>
        <end position="296"/>
    </location>
</feature>
<gene>
    <name evidence="2" type="ORF">CJN711_LOCUS4796</name>
</gene>
<dbReference type="Proteomes" id="UP000663855">
    <property type="component" value="Unassembled WGS sequence"/>
</dbReference>
<organism evidence="2 3">
    <name type="scientific">Rotaria magnacalcarata</name>
    <dbReference type="NCBI Taxonomy" id="392030"/>
    <lineage>
        <taxon>Eukaryota</taxon>
        <taxon>Metazoa</taxon>
        <taxon>Spiralia</taxon>
        <taxon>Gnathifera</taxon>
        <taxon>Rotifera</taxon>
        <taxon>Eurotatoria</taxon>
        <taxon>Bdelloidea</taxon>
        <taxon>Philodinida</taxon>
        <taxon>Philodinidae</taxon>
        <taxon>Rotaria</taxon>
    </lineage>
</organism>
<accession>A0A814KG31</accession>
<evidence type="ECO:0000256" key="1">
    <source>
        <dbReference type="SAM" id="MobiDB-lite"/>
    </source>
</evidence>
<comment type="caution">
    <text evidence="2">The sequence shown here is derived from an EMBL/GenBank/DDBJ whole genome shotgun (WGS) entry which is preliminary data.</text>
</comment>
<dbReference type="AlphaFoldDB" id="A0A814KG31"/>
<protein>
    <submittedName>
        <fullName evidence="2">Uncharacterized protein</fullName>
    </submittedName>
</protein>
<feature type="compositionally biased region" description="Polar residues" evidence="1">
    <location>
        <begin position="285"/>
        <end position="296"/>
    </location>
</feature>